<dbReference type="Proteomes" id="UP001341840">
    <property type="component" value="Unassembled WGS sequence"/>
</dbReference>
<organism evidence="1 2">
    <name type="scientific">Stylosanthes scabra</name>
    <dbReference type="NCBI Taxonomy" id="79078"/>
    <lineage>
        <taxon>Eukaryota</taxon>
        <taxon>Viridiplantae</taxon>
        <taxon>Streptophyta</taxon>
        <taxon>Embryophyta</taxon>
        <taxon>Tracheophyta</taxon>
        <taxon>Spermatophyta</taxon>
        <taxon>Magnoliopsida</taxon>
        <taxon>eudicotyledons</taxon>
        <taxon>Gunneridae</taxon>
        <taxon>Pentapetalae</taxon>
        <taxon>rosids</taxon>
        <taxon>fabids</taxon>
        <taxon>Fabales</taxon>
        <taxon>Fabaceae</taxon>
        <taxon>Papilionoideae</taxon>
        <taxon>50 kb inversion clade</taxon>
        <taxon>dalbergioids sensu lato</taxon>
        <taxon>Dalbergieae</taxon>
        <taxon>Pterocarpus clade</taxon>
        <taxon>Stylosanthes</taxon>
    </lineage>
</organism>
<protein>
    <submittedName>
        <fullName evidence="1">Uncharacterized protein</fullName>
    </submittedName>
</protein>
<gene>
    <name evidence="1" type="ORF">PIB30_095983</name>
</gene>
<name>A0ABU6VWY1_9FABA</name>
<evidence type="ECO:0000313" key="1">
    <source>
        <dbReference type="EMBL" id="MED6177223.1"/>
    </source>
</evidence>
<comment type="caution">
    <text evidence="1">The sequence shown here is derived from an EMBL/GenBank/DDBJ whole genome shotgun (WGS) entry which is preliminary data.</text>
</comment>
<evidence type="ECO:0000313" key="2">
    <source>
        <dbReference type="Proteomes" id="UP001341840"/>
    </source>
</evidence>
<sequence length="115" mass="13187">MVGEAIRSSCMEHAQPCLLPIQSVYHRLRFCYPERRDDSLFRFMIMFISTFTNCNYDRPSRLKVVFDSAMEPGNKFLLLENFSSSNNPPLLSCSWSTLGYPFLVSGIPQIGEQGH</sequence>
<dbReference type="EMBL" id="JASCZI010153272">
    <property type="protein sequence ID" value="MED6177223.1"/>
    <property type="molecule type" value="Genomic_DNA"/>
</dbReference>
<keyword evidence="2" id="KW-1185">Reference proteome</keyword>
<proteinExistence type="predicted"/>
<reference evidence="1 2" key="1">
    <citation type="journal article" date="2023" name="Plants (Basel)">
        <title>Bridging the Gap: Combining Genomics and Transcriptomics Approaches to Understand Stylosanthes scabra, an Orphan Legume from the Brazilian Caatinga.</title>
        <authorList>
            <person name="Ferreira-Neto J.R.C."/>
            <person name="da Silva M.D."/>
            <person name="Binneck E."/>
            <person name="de Melo N.F."/>
            <person name="da Silva R.H."/>
            <person name="de Melo A.L.T.M."/>
            <person name="Pandolfi V."/>
            <person name="Bustamante F.O."/>
            <person name="Brasileiro-Vidal A.C."/>
            <person name="Benko-Iseppon A.M."/>
        </authorList>
    </citation>
    <scope>NUCLEOTIDE SEQUENCE [LARGE SCALE GENOMIC DNA]</scope>
    <source>
        <tissue evidence="1">Leaves</tissue>
    </source>
</reference>
<accession>A0ABU6VWY1</accession>